<evidence type="ECO:0000256" key="6">
    <source>
        <dbReference type="ARBA" id="ARBA00022801"/>
    </source>
</evidence>
<dbReference type="AlphaFoldDB" id="A0A9Q0BJ83"/>
<keyword evidence="15" id="KW-1185">Reference proteome</keyword>
<feature type="signal peptide" evidence="12">
    <location>
        <begin position="1"/>
        <end position="22"/>
    </location>
</feature>
<dbReference type="EC" id="3.4.21.4" evidence="11"/>
<organism evidence="14 15">
    <name type="scientific">Drosophila gunungcola</name>
    <name type="common">fruit fly</name>
    <dbReference type="NCBI Taxonomy" id="103775"/>
    <lineage>
        <taxon>Eukaryota</taxon>
        <taxon>Metazoa</taxon>
        <taxon>Ecdysozoa</taxon>
        <taxon>Arthropoda</taxon>
        <taxon>Hexapoda</taxon>
        <taxon>Insecta</taxon>
        <taxon>Pterygota</taxon>
        <taxon>Neoptera</taxon>
        <taxon>Endopterygota</taxon>
        <taxon>Diptera</taxon>
        <taxon>Brachycera</taxon>
        <taxon>Muscomorpha</taxon>
        <taxon>Ephydroidea</taxon>
        <taxon>Drosophilidae</taxon>
        <taxon>Drosophila</taxon>
        <taxon>Sophophora</taxon>
    </lineage>
</organism>
<evidence type="ECO:0000256" key="11">
    <source>
        <dbReference type="ARBA" id="ARBA00038868"/>
    </source>
</evidence>
<comment type="caution">
    <text evidence="14">The sequence shown here is derived from an EMBL/GenBank/DDBJ whole genome shotgun (WGS) entry which is preliminary data.</text>
</comment>
<comment type="catalytic activity">
    <reaction evidence="10">
        <text>Preferential cleavage: Arg-|-Xaa, Lys-|-Xaa.</text>
        <dbReference type="EC" id="3.4.21.4"/>
    </reaction>
</comment>
<dbReference type="PROSITE" id="PS50240">
    <property type="entry name" value="TRYPSIN_DOM"/>
    <property type="match status" value="1"/>
</dbReference>
<dbReference type="InterPro" id="IPR001254">
    <property type="entry name" value="Trypsin_dom"/>
</dbReference>
<name>A0A9Q0BJ83_9MUSC</name>
<dbReference type="GO" id="GO:0006508">
    <property type="term" value="P:proteolysis"/>
    <property type="evidence" value="ECO:0007669"/>
    <property type="project" value="UniProtKB-KW"/>
</dbReference>
<evidence type="ECO:0000256" key="8">
    <source>
        <dbReference type="ARBA" id="ARBA00023145"/>
    </source>
</evidence>
<dbReference type="FunFam" id="2.40.10.10:FF:000146">
    <property type="entry name" value="Serine protease 53"/>
    <property type="match status" value="1"/>
</dbReference>
<feature type="chain" id="PRO_5040281927" description="trypsin" evidence="12">
    <location>
        <begin position="23"/>
        <end position="249"/>
    </location>
</feature>
<dbReference type="PRINTS" id="PR00722">
    <property type="entry name" value="CHYMOTRYPSIN"/>
</dbReference>
<dbReference type="Gene3D" id="2.40.10.10">
    <property type="entry name" value="Trypsin-like serine proteases"/>
    <property type="match status" value="1"/>
</dbReference>
<sequence>MMQQKLLIMGLIGLTLVGVCHARGRIMGGAEADPNATPYAASLRVDNGHVCGACILSETKVLTTAHCVHRDGKLIDASRLSCRVGSTNQYAGGRIAYVESVAVHPDYYKLRNNVAVLTLTSPLAFTDRIKAIEVVASGEELPAEGSEVTVAGWGRTTEGTASYKIREMSLKVAPEAACLDAYSDHSEDSFCLDHELKQGTCHGDGGSGVVHGDKLIGLTNFVVGACGSRYPNVFVRLSSFHDWIQEQIA</sequence>
<dbReference type="CDD" id="cd00190">
    <property type="entry name" value="Tryp_SPc"/>
    <property type="match status" value="1"/>
</dbReference>
<keyword evidence="5 12" id="KW-0732">Signal</keyword>
<dbReference type="InterPro" id="IPR050430">
    <property type="entry name" value="Peptidase_S1"/>
</dbReference>
<dbReference type="OrthoDB" id="6755574at2759"/>
<proteinExistence type="inferred from homology"/>
<dbReference type="InterPro" id="IPR043504">
    <property type="entry name" value="Peptidase_S1_PA_chymotrypsin"/>
</dbReference>
<evidence type="ECO:0000256" key="5">
    <source>
        <dbReference type="ARBA" id="ARBA00022729"/>
    </source>
</evidence>
<evidence type="ECO:0000256" key="10">
    <source>
        <dbReference type="ARBA" id="ARBA00036320"/>
    </source>
</evidence>
<comment type="similarity">
    <text evidence="2">Belongs to the peptidase S1 family.</text>
</comment>
<protein>
    <recommendedName>
        <fullName evidence="11">trypsin</fullName>
        <ecNumber evidence="11">3.4.21.4</ecNumber>
    </recommendedName>
</protein>
<keyword evidence="6" id="KW-0378">Hydrolase</keyword>
<dbReference type="GO" id="GO:0005576">
    <property type="term" value="C:extracellular region"/>
    <property type="evidence" value="ECO:0007669"/>
    <property type="project" value="UniProtKB-SubCell"/>
</dbReference>
<dbReference type="PANTHER" id="PTHR24276">
    <property type="entry name" value="POLYSERASE-RELATED"/>
    <property type="match status" value="1"/>
</dbReference>
<keyword evidence="4" id="KW-0645">Protease</keyword>
<dbReference type="Proteomes" id="UP001059596">
    <property type="component" value="Unassembled WGS sequence"/>
</dbReference>
<evidence type="ECO:0000259" key="13">
    <source>
        <dbReference type="PROSITE" id="PS50240"/>
    </source>
</evidence>
<evidence type="ECO:0000256" key="2">
    <source>
        <dbReference type="ARBA" id="ARBA00007664"/>
    </source>
</evidence>
<evidence type="ECO:0000256" key="12">
    <source>
        <dbReference type="SAM" id="SignalP"/>
    </source>
</evidence>
<keyword evidence="3" id="KW-0964">Secreted</keyword>
<evidence type="ECO:0000256" key="4">
    <source>
        <dbReference type="ARBA" id="ARBA00022670"/>
    </source>
</evidence>
<evidence type="ECO:0000256" key="1">
    <source>
        <dbReference type="ARBA" id="ARBA00004239"/>
    </source>
</evidence>
<dbReference type="InterPro" id="IPR009003">
    <property type="entry name" value="Peptidase_S1_PA"/>
</dbReference>
<dbReference type="SUPFAM" id="SSF50494">
    <property type="entry name" value="Trypsin-like serine proteases"/>
    <property type="match status" value="1"/>
</dbReference>
<evidence type="ECO:0000256" key="9">
    <source>
        <dbReference type="ARBA" id="ARBA00023157"/>
    </source>
</evidence>
<keyword evidence="9" id="KW-1015">Disulfide bond</keyword>
<dbReference type="Pfam" id="PF00089">
    <property type="entry name" value="Trypsin"/>
    <property type="match status" value="1"/>
</dbReference>
<dbReference type="InterPro" id="IPR001314">
    <property type="entry name" value="Peptidase_S1A"/>
</dbReference>
<comment type="subcellular location">
    <subcellularLocation>
        <location evidence="1">Secreted</location>
        <location evidence="1">Extracellular space</location>
    </subcellularLocation>
</comment>
<keyword evidence="8" id="KW-0865">Zymogen</keyword>
<evidence type="ECO:0000256" key="3">
    <source>
        <dbReference type="ARBA" id="ARBA00022525"/>
    </source>
</evidence>
<evidence type="ECO:0000313" key="14">
    <source>
        <dbReference type="EMBL" id="KAI8034177.1"/>
    </source>
</evidence>
<dbReference type="SMART" id="SM00020">
    <property type="entry name" value="Tryp_SPc"/>
    <property type="match status" value="1"/>
</dbReference>
<feature type="domain" description="Peptidase S1" evidence="13">
    <location>
        <begin position="26"/>
        <end position="249"/>
    </location>
</feature>
<reference evidence="14" key="1">
    <citation type="journal article" date="2023" name="Genome Biol. Evol.">
        <title>Long-read-based Genome Assembly of Drosophila gunungcola Reveals Fewer Chemosensory Genes in Flower-breeding Species.</title>
        <authorList>
            <person name="Negi A."/>
            <person name="Liao B.Y."/>
            <person name="Yeh S.D."/>
        </authorList>
    </citation>
    <scope>NUCLEOTIDE SEQUENCE</scope>
    <source>
        <strain evidence="14">Sukarami</strain>
    </source>
</reference>
<evidence type="ECO:0000313" key="15">
    <source>
        <dbReference type="Proteomes" id="UP001059596"/>
    </source>
</evidence>
<gene>
    <name evidence="14" type="ORF">M5D96_013028</name>
</gene>
<dbReference type="PANTHER" id="PTHR24276:SF91">
    <property type="entry name" value="AT26814P-RELATED"/>
    <property type="match status" value="1"/>
</dbReference>
<evidence type="ECO:0000256" key="7">
    <source>
        <dbReference type="ARBA" id="ARBA00022825"/>
    </source>
</evidence>
<dbReference type="GO" id="GO:0004252">
    <property type="term" value="F:serine-type endopeptidase activity"/>
    <property type="evidence" value="ECO:0007669"/>
    <property type="project" value="UniProtKB-EC"/>
</dbReference>
<dbReference type="EMBL" id="JAMKOV010000079">
    <property type="protein sequence ID" value="KAI8034177.1"/>
    <property type="molecule type" value="Genomic_DNA"/>
</dbReference>
<keyword evidence="7" id="KW-0720">Serine protease</keyword>
<accession>A0A9Q0BJ83</accession>